<proteinExistence type="predicted"/>
<dbReference type="Proteomes" id="UP000271241">
    <property type="component" value="Unassembled WGS sequence"/>
</dbReference>
<feature type="non-terminal residue" evidence="2">
    <location>
        <position position="615"/>
    </location>
</feature>
<sequence length="615" mass="67461">MAVFNDLPNELLLRLASYLPANASLRLTGCTSRLYRVLRSYRPLGRRIYVEAFPDSSSERELYHWLLMTSKDALASSTACLLSAPSAELPLGERGSVKRARTDEVAEMASATEYETASDSSSDDMDMDVEDMPWLAGASTNDCRDSIDWWDLLQRRGRIATCWRKVAPKHRTLPLPPHIEHSNVNVVAARPWGMVLAVSGSKDRLFWADKLAAATSELNRSVTSSPLAARCKKEDAALLAPEDEDGLSDDHDEDAAVPDTDLVPDFVAGAASFACEFDFMVPHASDIQSQTAAHLPGVTSFTELALDDAVLNPDKRCDANEHYIVHATWIPTMNAASVHVWRIGQSAPWLVLATAEQCWVAGLHGHWLLLRQRERFEEHYHLCVVNLRTRQRHAHITTTLNAGRHLHQVTRNTASLFVCEALSETAADAPTVGAAAATATTSIDTDDVLMFEWCVWQTQHVHWHAPANFIDLAANALGTATAVAPPGTPSLVRMQYGVFALPSATLHGESARRTVPFISTLAVNDTHVLLKIGPRMGNDFTHLGLLALDAKCNSNSGQLLWLCEANVTGVELLPGNDLLLAWSSGSGVHQLRRLSTGECVRTFFGRRWHPAVPAL</sequence>
<evidence type="ECO:0000313" key="2">
    <source>
        <dbReference type="EMBL" id="RKP09333.1"/>
    </source>
</evidence>
<evidence type="ECO:0000313" key="3">
    <source>
        <dbReference type="Proteomes" id="UP000271241"/>
    </source>
</evidence>
<keyword evidence="3" id="KW-1185">Reference proteome</keyword>
<gene>
    <name evidence="2" type="ORF">THASP1DRAFT_28886</name>
</gene>
<name>A0A4P9XT60_9FUNG</name>
<organism evidence="2 3">
    <name type="scientific">Thamnocephalis sphaerospora</name>
    <dbReference type="NCBI Taxonomy" id="78915"/>
    <lineage>
        <taxon>Eukaryota</taxon>
        <taxon>Fungi</taxon>
        <taxon>Fungi incertae sedis</taxon>
        <taxon>Zoopagomycota</taxon>
        <taxon>Zoopagomycotina</taxon>
        <taxon>Zoopagomycetes</taxon>
        <taxon>Zoopagales</taxon>
        <taxon>Sigmoideomycetaceae</taxon>
        <taxon>Thamnocephalis</taxon>
    </lineage>
</organism>
<feature type="domain" description="F-box" evidence="1">
    <location>
        <begin position="1"/>
        <end position="48"/>
    </location>
</feature>
<dbReference type="PROSITE" id="PS50181">
    <property type="entry name" value="FBOX"/>
    <property type="match status" value="1"/>
</dbReference>
<evidence type="ECO:0000259" key="1">
    <source>
        <dbReference type="PROSITE" id="PS50181"/>
    </source>
</evidence>
<dbReference type="OrthoDB" id="10450475at2759"/>
<dbReference type="EMBL" id="KZ992522">
    <property type="protein sequence ID" value="RKP09333.1"/>
    <property type="molecule type" value="Genomic_DNA"/>
</dbReference>
<dbReference type="InterPro" id="IPR001810">
    <property type="entry name" value="F-box_dom"/>
</dbReference>
<accession>A0A4P9XT60</accession>
<reference evidence="3" key="1">
    <citation type="journal article" date="2018" name="Nat. Microbiol.">
        <title>Leveraging single-cell genomics to expand the fungal tree of life.</title>
        <authorList>
            <person name="Ahrendt S.R."/>
            <person name="Quandt C.A."/>
            <person name="Ciobanu D."/>
            <person name="Clum A."/>
            <person name="Salamov A."/>
            <person name="Andreopoulos B."/>
            <person name="Cheng J.F."/>
            <person name="Woyke T."/>
            <person name="Pelin A."/>
            <person name="Henrissat B."/>
            <person name="Reynolds N.K."/>
            <person name="Benny G.L."/>
            <person name="Smith M.E."/>
            <person name="James T.Y."/>
            <person name="Grigoriev I.V."/>
        </authorList>
    </citation>
    <scope>NUCLEOTIDE SEQUENCE [LARGE SCALE GENOMIC DNA]</scope>
    <source>
        <strain evidence="3">RSA 1356</strain>
    </source>
</reference>
<dbReference type="AlphaFoldDB" id="A0A4P9XT60"/>
<protein>
    <recommendedName>
        <fullName evidence="1">F-box domain-containing protein</fullName>
    </recommendedName>
</protein>